<dbReference type="SUPFAM" id="SSF57903">
    <property type="entry name" value="FYVE/PHD zinc finger"/>
    <property type="match status" value="1"/>
</dbReference>
<dbReference type="InterPro" id="IPR003653">
    <property type="entry name" value="Peptidase_C48_C"/>
</dbReference>
<evidence type="ECO:0000256" key="2">
    <source>
        <dbReference type="ARBA" id="ARBA00022670"/>
    </source>
</evidence>
<dbReference type="Gene3D" id="3.40.395.10">
    <property type="entry name" value="Adenoviral Proteinase, Chain A"/>
    <property type="match status" value="1"/>
</dbReference>
<evidence type="ECO:0000259" key="4">
    <source>
        <dbReference type="Pfam" id="PF02902"/>
    </source>
</evidence>
<keyword evidence="3" id="KW-0378">Hydrolase</keyword>
<dbReference type="InterPro" id="IPR011011">
    <property type="entry name" value="Znf_FYVE_PHD"/>
</dbReference>
<organism evidence="5 6">
    <name type="scientific">Clavelina lepadiformis</name>
    <name type="common">Light-bulb sea squirt</name>
    <name type="synonym">Ascidia lepadiformis</name>
    <dbReference type="NCBI Taxonomy" id="159417"/>
    <lineage>
        <taxon>Eukaryota</taxon>
        <taxon>Metazoa</taxon>
        <taxon>Chordata</taxon>
        <taxon>Tunicata</taxon>
        <taxon>Ascidiacea</taxon>
        <taxon>Aplousobranchia</taxon>
        <taxon>Clavelinidae</taxon>
        <taxon>Clavelina</taxon>
    </lineage>
</organism>
<protein>
    <recommendedName>
        <fullName evidence="4">Ubiquitin-like protease family profile domain-containing protein</fullName>
    </recommendedName>
</protein>
<gene>
    <name evidence="5" type="ORF">CVLEPA_LOCUS23163</name>
</gene>
<evidence type="ECO:0000256" key="3">
    <source>
        <dbReference type="ARBA" id="ARBA00022801"/>
    </source>
</evidence>
<sequence>MNISDHFIKKHFNHAVEFEVKGRKGFSLPCRKQECLNRKSETEARRSHFHCPFCLHVFGRSGPLKHHLVTKNGECGSIKSSSEIQLPSTSTATALQSQAEKVIDAALEALCIEVTARSMKPVITIINTGAHWVFLAIDVANAEVFIYDPLGRENTIAPTITTNLTSFQKFYNMKLHKLNVSYEDAKVVIHSHNIQQDTLSIMYACDQCCRWIHESCSAEPPENEQFLCKHCTI</sequence>
<name>A0ABP0GFK4_CLALP</name>
<evidence type="ECO:0000256" key="1">
    <source>
        <dbReference type="ARBA" id="ARBA00005234"/>
    </source>
</evidence>
<accession>A0ABP0GFK4</accession>
<keyword evidence="2" id="KW-0645">Protease</keyword>
<dbReference type="EMBL" id="CAWYQH010000119">
    <property type="protein sequence ID" value="CAK8690560.1"/>
    <property type="molecule type" value="Genomic_DNA"/>
</dbReference>
<dbReference type="SUPFAM" id="SSF54001">
    <property type="entry name" value="Cysteine proteinases"/>
    <property type="match status" value="1"/>
</dbReference>
<evidence type="ECO:0000313" key="6">
    <source>
        <dbReference type="Proteomes" id="UP001642483"/>
    </source>
</evidence>
<comment type="similarity">
    <text evidence="1">Belongs to the peptidase C48 family.</text>
</comment>
<comment type="caution">
    <text evidence="5">The sequence shown here is derived from an EMBL/GenBank/DDBJ whole genome shotgun (WGS) entry which is preliminary data.</text>
</comment>
<dbReference type="Proteomes" id="UP001642483">
    <property type="component" value="Unassembled WGS sequence"/>
</dbReference>
<feature type="domain" description="Ubiquitin-like protease family profile" evidence="4">
    <location>
        <begin position="119"/>
        <end position="155"/>
    </location>
</feature>
<reference evidence="5 6" key="1">
    <citation type="submission" date="2024-02" db="EMBL/GenBank/DDBJ databases">
        <authorList>
            <person name="Daric V."/>
            <person name="Darras S."/>
        </authorList>
    </citation>
    <scope>NUCLEOTIDE SEQUENCE [LARGE SCALE GENOMIC DNA]</scope>
</reference>
<proteinExistence type="inferred from homology"/>
<evidence type="ECO:0000313" key="5">
    <source>
        <dbReference type="EMBL" id="CAK8690560.1"/>
    </source>
</evidence>
<keyword evidence="6" id="KW-1185">Reference proteome</keyword>
<dbReference type="InterPro" id="IPR038765">
    <property type="entry name" value="Papain-like_cys_pep_sf"/>
</dbReference>
<dbReference type="Pfam" id="PF02902">
    <property type="entry name" value="Peptidase_C48"/>
    <property type="match status" value="1"/>
</dbReference>